<keyword evidence="1" id="KW-0732">Signal</keyword>
<comment type="caution">
    <text evidence="3">The sequence shown here is derived from an EMBL/GenBank/DDBJ whole genome shotgun (WGS) entry which is preliminary data.</text>
</comment>
<proteinExistence type="predicted"/>
<accession>A0A2P8DB00</accession>
<organism evidence="3 4">
    <name type="scientific">Taibaiella chishuiensis</name>
    <dbReference type="NCBI Taxonomy" id="1434707"/>
    <lineage>
        <taxon>Bacteria</taxon>
        <taxon>Pseudomonadati</taxon>
        <taxon>Bacteroidota</taxon>
        <taxon>Chitinophagia</taxon>
        <taxon>Chitinophagales</taxon>
        <taxon>Chitinophagaceae</taxon>
        <taxon>Taibaiella</taxon>
    </lineage>
</organism>
<evidence type="ECO:0000256" key="1">
    <source>
        <dbReference type="SAM" id="SignalP"/>
    </source>
</evidence>
<dbReference type="RefSeq" id="WP_106521105.1">
    <property type="nucleotide sequence ID" value="NZ_PYGD01000001.1"/>
</dbReference>
<dbReference type="Pfam" id="PF18962">
    <property type="entry name" value="Por_Secre_tail"/>
    <property type="match status" value="1"/>
</dbReference>
<feature type="domain" description="Secretion system C-terminal sorting" evidence="2">
    <location>
        <begin position="168"/>
        <end position="242"/>
    </location>
</feature>
<name>A0A2P8DB00_9BACT</name>
<protein>
    <submittedName>
        <fullName evidence="3">Putative secreted protein (Por secretion system target)</fullName>
    </submittedName>
</protein>
<dbReference type="OrthoDB" id="664253at2"/>
<dbReference type="NCBIfam" id="TIGR04183">
    <property type="entry name" value="Por_Secre_tail"/>
    <property type="match status" value="1"/>
</dbReference>
<reference evidence="3 4" key="1">
    <citation type="submission" date="2018-03" db="EMBL/GenBank/DDBJ databases">
        <title>Genomic Encyclopedia of Type Strains, Phase III (KMG-III): the genomes of soil and plant-associated and newly described type strains.</title>
        <authorList>
            <person name="Whitman W."/>
        </authorList>
    </citation>
    <scope>NUCLEOTIDE SEQUENCE [LARGE SCALE GENOMIC DNA]</scope>
    <source>
        <strain evidence="3 4">CGMCC 1.12700</strain>
    </source>
</reference>
<feature type="chain" id="PRO_5015123092" evidence="1">
    <location>
        <begin position="23"/>
        <end position="244"/>
    </location>
</feature>
<feature type="signal peptide" evidence="1">
    <location>
        <begin position="1"/>
        <end position="22"/>
    </location>
</feature>
<dbReference type="Proteomes" id="UP000240572">
    <property type="component" value="Unassembled WGS sequence"/>
</dbReference>
<gene>
    <name evidence="3" type="ORF">B0I18_101555</name>
</gene>
<dbReference type="EMBL" id="PYGD01000001">
    <property type="protein sequence ID" value="PSK94400.1"/>
    <property type="molecule type" value="Genomic_DNA"/>
</dbReference>
<evidence type="ECO:0000313" key="3">
    <source>
        <dbReference type="EMBL" id="PSK94400.1"/>
    </source>
</evidence>
<sequence>MDIKKLILPLVCSVFSVAGAFAQQRSCNMAVTLISPSEGAVIAAFAQFDVTVNIKNNGTADLVVGDTLWYNTPLMFDFNRQPFVLTEGIAAGQARTIKLATITNVDGSSTDQEQEFCVRVESNPTGNGAYIDPDFADNRDCNTIIQKATPTAINDVDKHGRMKLQLSPNPTPAMVKMTFSTERATEVNLSVKDMTGREVMTRNMGKVSQGAAELHADVSGLAPGIYMLELQGGGQSAIGKLVKQ</sequence>
<evidence type="ECO:0000313" key="4">
    <source>
        <dbReference type="Proteomes" id="UP000240572"/>
    </source>
</evidence>
<evidence type="ECO:0000259" key="2">
    <source>
        <dbReference type="Pfam" id="PF18962"/>
    </source>
</evidence>
<dbReference type="AlphaFoldDB" id="A0A2P8DB00"/>
<keyword evidence="4" id="KW-1185">Reference proteome</keyword>
<dbReference type="InterPro" id="IPR026444">
    <property type="entry name" value="Secre_tail"/>
</dbReference>